<reference evidence="4 5" key="1">
    <citation type="journal article" date="2009" name="Science">
        <title>Genome sequence, comparative analysis, and population genetics of the domestic horse.</title>
        <authorList>
            <consortium name="Broad Institute Genome Sequencing Platform"/>
            <consortium name="Broad Institute Whole Genome Assembly Team"/>
            <person name="Wade C.M."/>
            <person name="Giulotto E."/>
            <person name="Sigurdsson S."/>
            <person name="Zoli M."/>
            <person name="Gnerre S."/>
            <person name="Imsland F."/>
            <person name="Lear T.L."/>
            <person name="Adelson D.L."/>
            <person name="Bailey E."/>
            <person name="Bellone R.R."/>
            <person name="Bloecker H."/>
            <person name="Distl O."/>
            <person name="Edgar R.C."/>
            <person name="Garber M."/>
            <person name="Leeb T."/>
            <person name="Mauceli E."/>
            <person name="MacLeod J.N."/>
            <person name="Penedo M.C.T."/>
            <person name="Raison J.M."/>
            <person name="Sharpe T."/>
            <person name="Vogel J."/>
            <person name="Andersson L."/>
            <person name="Antczak D.F."/>
            <person name="Biagi T."/>
            <person name="Binns M.M."/>
            <person name="Chowdhary B.P."/>
            <person name="Coleman S.J."/>
            <person name="Della Valle G."/>
            <person name="Fryc S."/>
            <person name="Guerin G."/>
            <person name="Hasegawa T."/>
            <person name="Hill E.W."/>
            <person name="Jurka J."/>
            <person name="Kiialainen A."/>
            <person name="Lindgren G."/>
            <person name="Liu J."/>
            <person name="Magnani E."/>
            <person name="Mickelson J.R."/>
            <person name="Murray J."/>
            <person name="Nergadze S.G."/>
            <person name="Onofrio R."/>
            <person name="Pedroni S."/>
            <person name="Piras M.F."/>
            <person name="Raudsepp T."/>
            <person name="Rocchi M."/>
            <person name="Roeed K.H."/>
            <person name="Ryder O.A."/>
            <person name="Searle S."/>
            <person name="Skow L."/>
            <person name="Swinburne J.E."/>
            <person name="Syvaenen A.C."/>
            <person name="Tozaki T."/>
            <person name="Valberg S.J."/>
            <person name="Vaudin M."/>
            <person name="White J.R."/>
            <person name="Zody M.C."/>
            <person name="Lander E.S."/>
            <person name="Lindblad-Toh K."/>
        </authorList>
    </citation>
    <scope>NUCLEOTIDE SEQUENCE [LARGE SCALE GENOMIC DNA]</scope>
    <source>
        <strain evidence="4 5">Thoroughbred</strain>
    </source>
</reference>
<sequence length="332" mass="34093">LPNQSVSVLLGAGVSVTQSPRWVSSPAPQAALPIPRGGADVTLGGAPETTWSQEAPALGKWGLPGLGRAGGLVGGAARPASLPVTRCPVPSPSHGRAAPQLLVGAPGPAGGAGAAPAPCPLPVPAGPGRAAPGVPDGARAPAQRQLPRPHLAPAAHPRLLPAGPRADRPLRANRGRGQRPGRGQRAGSAQEGRDLEGVSGDTGGAGEVRAGSNLSGLWERDWGNTVGPGLYRCHQHRKPRGEGGPVSGWSKEGAQHCELGLRRCCEEPANIAVGVHCALGFGRTGTMLACYLVKERRLAAGDAIAEIRRLRPGSIETYEQEKAVFQFYQRTK</sequence>
<evidence type="ECO:0000256" key="2">
    <source>
        <dbReference type="SAM" id="MobiDB-lite"/>
    </source>
</evidence>
<gene>
    <name evidence="4" type="primary">DUSP23</name>
</gene>
<feature type="domain" description="Tyrosine specific protein phosphatases" evidence="3">
    <location>
        <begin position="273"/>
        <end position="322"/>
    </location>
</feature>
<dbReference type="PANTHER" id="PTHR23339">
    <property type="entry name" value="TYROSINE SPECIFIC PROTEIN PHOSPHATASE AND DUAL SPECIFICITY PROTEIN PHOSPHATASE"/>
    <property type="match status" value="1"/>
</dbReference>
<dbReference type="Ensembl" id="ENSECAT00000100342.1">
    <property type="protein sequence ID" value="ENSECAP00000080580.1"/>
    <property type="gene ID" value="ENSECAG00000024776.3"/>
</dbReference>
<accession>A0A9L0T239</accession>
<name>A0A9L0T239_HORSE</name>
<reference evidence="4" key="3">
    <citation type="submission" date="2025-09" db="UniProtKB">
        <authorList>
            <consortium name="Ensembl"/>
        </authorList>
    </citation>
    <scope>IDENTIFICATION</scope>
    <source>
        <strain evidence="4">Thoroughbred</strain>
    </source>
</reference>
<dbReference type="SUPFAM" id="SSF52799">
    <property type="entry name" value="(Phosphotyrosine protein) phosphatases II"/>
    <property type="match status" value="1"/>
</dbReference>
<evidence type="ECO:0000259" key="3">
    <source>
        <dbReference type="PROSITE" id="PS50056"/>
    </source>
</evidence>
<evidence type="ECO:0000313" key="5">
    <source>
        <dbReference type="Proteomes" id="UP000002281"/>
    </source>
</evidence>
<dbReference type="InterPro" id="IPR016130">
    <property type="entry name" value="Tyr_Pase_AS"/>
</dbReference>
<dbReference type="AlphaFoldDB" id="A0A9L0T239"/>
<feature type="compositionally biased region" description="Low complexity" evidence="2">
    <location>
        <begin position="181"/>
        <end position="190"/>
    </location>
</feature>
<reference evidence="4" key="2">
    <citation type="submission" date="2025-08" db="UniProtKB">
        <authorList>
            <consortium name="Ensembl"/>
        </authorList>
    </citation>
    <scope>IDENTIFICATION</scope>
    <source>
        <strain evidence="4">Thoroughbred</strain>
    </source>
</reference>
<organism evidence="4 5">
    <name type="scientific">Equus caballus</name>
    <name type="common">Horse</name>
    <dbReference type="NCBI Taxonomy" id="9796"/>
    <lineage>
        <taxon>Eukaryota</taxon>
        <taxon>Metazoa</taxon>
        <taxon>Chordata</taxon>
        <taxon>Craniata</taxon>
        <taxon>Vertebrata</taxon>
        <taxon>Euteleostomi</taxon>
        <taxon>Mammalia</taxon>
        <taxon>Eutheria</taxon>
        <taxon>Laurasiatheria</taxon>
        <taxon>Perissodactyla</taxon>
        <taxon>Equidae</taxon>
        <taxon>Equus</taxon>
    </lineage>
</organism>
<dbReference type="GO" id="GO:0016791">
    <property type="term" value="F:phosphatase activity"/>
    <property type="evidence" value="ECO:0007669"/>
    <property type="project" value="UniProtKB-ARBA"/>
</dbReference>
<dbReference type="Proteomes" id="UP000002281">
    <property type="component" value="Chromosome 5"/>
</dbReference>
<feature type="region of interest" description="Disordered" evidence="2">
    <location>
        <begin position="108"/>
        <end position="211"/>
    </location>
</feature>
<dbReference type="Pfam" id="PF22784">
    <property type="entry name" value="PTP-SAK"/>
    <property type="match status" value="1"/>
</dbReference>
<dbReference type="InterPro" id="IPR057023">
    <property type="entry name" value="PTP-SAK"/>
</dbReference>
<dbReference type="PROSITE" id="PS50056">
    <property type="entry name" value="TYR_PHOSPHATASE_2"/>
    <property type="match status" value="1"/>
</dbReference>
<evidence type="ECO:0000256" key="1">
    <source>
        <dbReference type="ARBA" id="ARBA00022801"/>
    </source>
</evidence>
<dbReference type="Gene3D" id="3.90.190.10">
    <property type="entry name" value="Protein tyrosine phosphatase superfamily"/>
    <property type="match status" value="1"/>
</dbReference>
<dbReference type="GeneTree" id="ENSGT00940000169892"/>
<dbReference type="InterPro" id="IPR000387">
    <property type="entry name" value="Tyr_Pase_dom"/>
</dbReference>
<protein>
    <submittedName>
        <fullName evidence="4">Dual specificity phosphatase 23</fullName>
    </submittedName>
</protein>
<feature type="compositionally biased region" description="Low complexity" evidence="2">
    <location>
        <begin position="126"/>
        <end position="164"/>
    </location>
</feature>
<dbReference type="InterPro" id="IPR029021">
    <property type="entry name" value="Prot-tyrosine_phosphatase-like"/>
</dbReference>
<proteinExistence type="predicted"/>
<evidence type="ECO:0000313" key="4">
    <source>
        <dbReference type="Ensembl" id="ENSECAP00000080580.1"/>
    </source>
</evidence>
<dbReference type="InterPro" id="IPR050561">
    <property type="entry name" value="PTP"/>
</dbReference>
<keyword evidence="1" id="KW-0378">Hydrolase</keyword>
<keyword evidence="5" id="KW-1185">Reference proteome</keyword>
<dbReference type="PROSITE" id="PS00383">
    <property type="entry name" value="TYR_PHOSPHATASE_1"/>
    <property type="match status" value="1"/>
</dbReference>